<evidence type="ECO:0000313" key="4">
    <source>
        <dbReference type="Proteomes" id="UP000178538"/>
    </source>
</evidence>
<evidence type="ECO:0000313" key="3">
    <source>
        <dbReference type="EMBL" id="OHA90578.1"/>
    </source>
</evidence>
<evidence type="ECO:0000256" key="1">
    <source>
        <dbReference type="SAM" id="Phobius"/>
    </source>
</evidence>
<dbReference type="InterPro" id="IPR036938">
    <property type="entry name" value="PAP2/HPO_sf"/>
</dbReference>
<protein>
    <recommendedName>
        <fullName evidence="2">Phosphatidic acid phosphatase type 2/haloperoxidase domain-containing protein</fullName>
    </recommendedName>
</protein>
<dbReference type="AlphaFoldDB" id="A0A1G2T0P7"/>
<dbReference type="SMART" id="SM00014">
    <property type="entry name" value="acidPPc"/>
    <property type="match status" value="1"/>
</dbReference>
<dbReference type="PANTHER" id="PTHR14969">
    <property type="entry name" value="SPHINGOSINE-1-PHOSPHATE PHOSPHOHYDROLASE"/>
    <property type="match status" value="1"/>
</dbReference>
<dbReference type="Gene3D" id="1.20.144.10">
    <property type="entry name" value="Phosphatidic acid phosphatase type 2/haloperoxidase"/>
    <property type="match status" value="1"/>
</dbReference>
<comment type="caution">
    <text evidence="3">The sequence shown here is derived from an EMBL/GenBank/DDBJ whole genome shotgun (WGS) entry which is preliminary data.</text>
</comment>
<name>A0A1G2T0P7_9BACT</name>
<feature type="transmembrane region" description="Helical" evidence="1">
    <location>
        <begin position="55"/>
        <end position="83"/>
    </location>
</feature>
<dbReference type="InterPro" id="IPR000326">
    <property type="entry name" value="PAP2/HPO"/>
</dbReference>
<dbReference type="CDD" id="cd03392">
    <property type="entry name" value="PAP2_like_2"/>
    <property type="match status" value="1"/>
</dbReference>
<feature type="transmembrane region" description="Helical" evidence="1">
    <location>
        <begin position="159"/>
        <end position="180"/>
    </location>
</feature>
<proteinExistence type="predicted"/>
<feature type="transmembrane region" description="Helical" evidence="1">
    <location>
        <begin position="12"/>
        <end position="35"/>
    </location>
</feature>
<sequence>MTPTWAKNIIFLLVYMISGLVLVIIIEGLLTGTALTPLNTAIESFVSYLRRPFTTTLIVGITKLGNASVLLSATALIAVLLIMRRRYYDAALFVAAMILSVLSLSVLKNTFQIARPGAGMIETDGWSFPSGHATIATAFFFMLSYTFFRKLKSVVAKTFLITGSVVATLLICFSRLYLGAHWTLDVLAGIALGFWATSFAALIFGIFIENRRSLRNKISS</sequence>
<feature type="transmembrane region" description="Helical" evidence="1">
    <location>
        <begin position="186"/>
        <end position="208"/>
    </location>
</feature>
<dbReference type="EMBL" id="MHVG01000018">
    <property type="protein sequence ID" value="OHA90578.1"/>
    <property type="molecule type" value="Genomic_DNA"/>
</dbReference>
<reference evidence="3 4" key="1">
    <citation type="journal article" date="2016" name="Nat. Commun.">
        <title>Thousands of microbial genomes shed light on interconnected biogeochemical processes in an aquifer system.</title>
        <authorList>
            <person name="Anantharaman K."/>
            <person name="Brown C.T."/>
            <person name="Hug L.A."/>
            <person name="Sharon I."/>
            <person name="Castelle C.J."/>
            <person name="Probst A.J."/>
            <person name="Thomas B.C."/>
            <person name="Singh A."/>
            <person name="Wilkins M.J."/>
            <person name="Karaoz U."/>
            <person name="Brodie E.L."/>
            <person name="Williams K.H."/>
            <person name="Hubbard S.S."/>
            <person name="Banfield J.F."/>
        </authorList>
    </citation>
    <scope>NUCLEOTIDE SEQUENCE [LARGE SCALE GENOMIC DNA]</scope>
</reference>
<dbReference type="SUPFAM" id="SSF48317">
    <property type="entry name" value="Acid phosphatase/Vanadium-dependent haloperoxidase"/>
    <property type="match status" value="1"/>
</dbReference>
<organism evidence="3 4">
    <name type="scientific">Candidatus Zambryskibacteria bacterium RIFCSPHIGHO2_01_FULL_44_22b</name>
    <dbReference type="NCBI Taxonomy" id="1802737"/>
    <lineage>
        <taxon>Bacteria</taxon>
        <taxon>Candidatus Zambryskiibacteriota</taxon>
    </lineage>
</organism>
<feature type="transmembrane region" description="Helical" evidence="1">
    <location>
        <begin position="127"/>
        <end position="147"/>
    </location>
</feature>
<feature type="domain" description="Phosphatidic acid phosphatase type 2/haloperoxidase" evidence="2">
    <location>
        <begin position="90"/>
        <end position="201"/>
    </location>
</feature>
<evidence type="ECO:0000259" key="2">
    <source>
        <dbReference type="SMART" id="SM00014"/>
    </source>
</evidence>
<dbReference type="Pfam" id="PF01569">
    <property type="entry name" value="PAP2"/>
    <property type="match status" value="1"/>
</dbReference>
<accession>A0A1G2T0P7</accession>
<keyword evidence="1" id="KW-0812">Transmembrane</keyword>
<dbReference type="STRING" id="1802737.A2832_01115"/>
<dbReference type="Proteomes" id="UP000178538">
    <property type="component" value="Unassembled WGS sequence"/>
</dbReference>
<keyword evidence="1" id="KW-1133">Transmembrane helix</keyword>
<gene>
    <name evidence="3" type="ORF">A2832_01115</name>
</gene>
<feature type="transmembrane region" description="Helical" evidence="1">
    <location>
        <begin position="90"/>
        <end position="107"/>
    </location>
</feature>
<keyword evidence="1" id="KW-0472">Membrane</keyword>
<dbReference type="PANTHER" id="PTHR14969:SF13">
    <property type="entry name" value="AT30094P"/>
    <property type="match status" value="1"/>
</dbReference>